<dbReference type="CDD" id="cd08561">
    <property type="entry name" value="GDPD_cytoplasmic_ScUgpQ2_like"/>
    <property type="match status" value="1"/>
</dbReference>
<dbReference type="Pfam" id="PF03009">
    <property type="entry name" value="GDPD"/>
    <property type="match status" value="1"/>
</dbReference>
<dbReference type="SUPFAM" id="SSF51695">
    <property type="entry name" value="PLC-like phosphodiesterases"/>
    <property type="match status" value="1"/>
</dbReference>
<dbReference type="STRING" id="155974.SAMN04487818_102452"/>
<evidence type="ECO:0000313" key="4">
    <source>
        <dbReference type="Proteomes" id="UP000199051"/>
    </source>
</evidence>
<dbReference type="InterPro" id="IPR017946">
    <property type="entry name" value="PLC-like_Pdiesterase_TIM-brl"/>
</dbReference>
<dbReference type="PANTHER" id="PTHR43805:SF1">
    <property type="entry name" value="GP-PDE DOMAIN-CONTAINING PROTEIN"/>
    <property type="match status" value="1"/>
</dbReference>
<dbReference type="Proteomes" id="UP000199051">
    <property type="component" value="Unassembled WGS sequence"/>
</dbReference>
<dbReference type="GO" id="GO:0006629">
    <property type="term" value="P:lipid metabolic process"/>
    <property type="evidence" value="ECO:0007669"/>
    <property type="project" value="InterPro"/>
</dbReference>
<dbReference type="InterPro" id="IPR030395">
    <property type="entry name" value="GP_PDE_dom"/>
</dbReference>
<feature type="region of interest" description="Disordered" evidence="1">
    <location>
        <begin position="1"/>
        <end position="23"/>
    </location>
</feature>
<protein>
    <submittedName>
        <fullName evidence="3">Glycerophosphoryl diester phosphodiesterase</fullName>
    </submittedName>
</protein>
<evidence type="ECO:0000256" key="1">
    <source>
        <dbReference type="SAM" id="MobiDB-lite"/>
    </source>
</evidence>
<dbReference type="Gene3D" id="3.20.20.190">
    <property type="entry name" value="Phosphatidylinositol (PI) phosphodiesterase"/>
    <property type="match status" value="1"/>
</dbReference>
<evidence type="ECO:0000313" key="3">
    <source>
        <dbReference type="EMBL" id="SER29688.1"/>
    </source>
</evidence>
<name>A0A1H9N1B1_9PSEU</name>
<evidence type="ECO:0000259" key="2">
    <source>
        <dbReference type="PROSITE" id="PS51704"/>
    </source>
</evidence>
<feature type="domain" description="GP-PDE" evidence="2">
    <location>
        <begin position="30"/>
        <end position="268"/>
    </location>
</feature>
<reference evidence="4" key="1">
    <citation type="submission" date="2016-10" db="EMBL/GenBank/DDBJ databases">
        <authorList>
            <person name="Varghese N."/>
            <person name="Submissions S."/>
        </authorList>
    </citation>
    <scope>NUCLEOTIDE SEQUENCE [LARGE SCALE GENOMIC DNA]</scope>
    <source>
        <strain evidence="4">DSM 44260</strain>
    </source>
</reference>
<dbReference type="PROSITE" id="PS51704">
    <property type="entry name" value="GP_PDE"/>
    <property type="match status" value="1"/>
</dbReference>
<dbReference type="GO" id="GO:0008081">
    <property type="term" value="F:phosphoric diester hydrolase activity"/>
    <property type="evidence" value="ECO:0007669"/>
    <property type="project" value="InterPro"/>
</dbReference>
<dbReference type="EMBL" id="FOGI01000002">
    <property type="protein sequence ID" value="SER29688.1"/>
    <property type="molecule type" value="Genomic_DNA"/>
</dbReference>
<gene>
    <name evidence="3" type="ORF">SAMN04487818_102452</name>
</gene>
<sequence>MHRRATPLGHTRGVSPTSPPRHGFLEGPYPRAFVHRGWHYGDLAGMENSLTAFRRAAAEGFTYLETDVHATSDGVVVVHHDSTLDRTTDATGPVAARPWREVSQAKINGVEPVSTLADLLEELPAARINIDVKAESAIAPVLELLRRTGAADRVCLASFSEGRLARIRKLAGPGVLTSMGMRAMVGFWAARRLPSALLRPGPRPLVAQVPVRHGPLRVVDAALIAAAKRRAAEVHVWTIDDPAEMRTLLDLGVDGLMTDKPGVLKDVLVERDLWQHA</sequence>
<proteinExistence type="predicted"/>
<accession>A0A1H9N1B1</accession>
<keyword evidence="4" id="KW-1185">Reference proteome</keyword>
<dbReference type="AlphaFoldDB" id="A0A1H9N1B1"/>
<dbReference type="PANTHER" id="PTHR43805">
    <property type="entry name" value="GLYCEROPHOSPHORYL DIESTER PHOSPHODIESTERASE"/>
    <property type="match status" value="1"/>
</dbReference>
<organism evidence="3 4">
    <name type="scientific">Actinokineospora terrae</name>
    <dbReference type="NCBI Taxonomy" id="155974"/>
    <lineage>
        <taxon>Bacteria</taxon>
        <taxon>Bacillati</taxon>
        <taxon>Actinomycetota</taxon>
        <taxon>Actinomycetes</taxon>
        <taxon>Pseudonocardiales</taxon>
        <taxon>Pseudonocardiaceae</taxon>
        <taxon>Actinokineospora</taxon>
    </lineage>
</organism>